<gene>
    <name evidence="2" type="ORF">BD809_11331</name>
</gene>
<dbReference type="RefSeq" id="WP_148783742.1">
    <property type="nucleotide sequence ID" value="NZ_VNHU01000013.1"/>
</dbReference>
<keyword evidence="1" id="KW-1133">Transmembrane helix</keyword>
<dbReference type="AlphaFoldDB" id="A0A5S5BTM7"/>
<feature type="transmembrane region" description="Helical" evidence="1">
    <location>
        <begin position="6"/>
        <end position="27"/>
    </location>
</feature>
<dbReference type="Proteomes" id="UP000324376">
    <property type="component" value="Unassembled WGS sequence"/>
</dbReference>
<dbReference type="InterPro" id="IPR057695">
    <property type="entry name" value="DUF7935"/>
</dbReference>
<organism evidence="2 3">
    <name type="scientific">Aquimarina intermedia</name>
    <dbReference type="NCBI Taxonomy" id="350814"/>
    <lineage>
        <taxon>Bacteria</taxon>
        <taxon>Pseudomonadati</taxon>
        <taxon>Bacteroidota</taxon>
        <taxon>Flavobacteriia</taxon>
        <taxon>Flavobacteriales</taxon>
        <taxon>Flavobacteriaceae</taxon>
        <taxon>Aquimarina</taxon>
    </lineage>
</organism>
<keyword evidence="1" id="KW-0812">Transmembrane</keyword>
<proteinExistence type="predicted"/>
<evidence type="ECO:0000313" key="2">
    <source>
        <dbReference type="EMBL" id="TYP70367.1"/>
    </source>
</evidence>
<evidence type="ECO:0000313" key="3">
    <source>
        <dbReference type="Proteomes" id="UP000324376"/>
    </source>
</evidence>
<dbReference type="EMBL" id="VNHU01000013">
    <property type="protein sequence ID" value="TYP70367.1"/>
    <property type="molecule type" value="Genomic_DNA"/>
</dbReference>
<evidence type="ECO:0000256" key="1">
    <source>
        <dbReference type="SAM" id="Phobius"/>
    </source>
</evidence>
<reference evidence="2 3" key="1">
    <citation type="submission" date="2019-07" db="EMBL/GenBank/DDBJ databases">
        <title>Genomic Encyclopedia of Archaeal and Bacterial Type Strains, Phase II (KMG-II): from individual species to whole genera.</title>
        <authorList>
            <person name="Goeker M."/>
        </authorList>
    </citation>
    <scope>NUCLEOTIDE SEQUENCE [LARGE SCALE GENOMIC DNA]</scope>
    <source>
        <strain evidence="2 3">DSM 17527</strain>
    </source>
</reference>
<accession>A0A5S5BTM7</accession>
<keyword evidence="1" id="KW-0472">Membrane</keyword>
<dbReference type="OrthoDB" id="1493032at2"/>
<dbReference type="Pfam" id="PF25589">
    <property type="entry name" value="DUF7935"/>
    <property type="match status" value="1"/>
</dbReference>
<comment type="caution">
    <text evidence="2">The sequence shown here is derived from an EMBL/GenBank/DDBJ whole genome shotgun (WGS) entry which is preliminary data.</text>
</comment>
<name>A0A5S5BTM7_9FLAO</name>
<protein>
    <submittedName>
        <fullName evidence="2">Uncharacterized protein</fullName>
    </submittedName>
</protein>
<sequence length="172" mass="19992">MNTTVLDILLTILPSLIVGLVAIYFFNQHFRNEDRRRKYQIYKENQNQSLPVKLQAYERMVLFLERISPNQLLTRISPIDQNKKGYEMMLIGTIEQEFEHNLSQQIYITADCWDIIKAAKNGTIATIRKNTMNEEIETSDQLREKLLTSLLQKDAPSDAAIAFVKKEVSELI</sequence>
<keyword evidence="3" id="KW-1185">Reference proteome</keyword>